<keyword evidence="1" id="KW-0175">Coiled coil</keyword>
<dbReference type="RefSeq" id="WP_134750600.1">
    <property type="nucleotide sequence ID" value="NZ_MYFO02000001.1"/>
</dbReference>
<feature type="coiled-coil region" evidence="1">
    <location>
        <begin position="6"/>
        <end position="36"/>
    </location>
</feature>
<gene>
    <name evidence="2" type="ORF">B5M42_05580</name>
</gene>
<accession>A0A4Y8Q7S0</accession>
<comment type="caution">
    <text evidence="2">The sequence shown here is derived from an EMBL/GenBank/DDBJ whole genome shotgun (WGS) entry which is preliminary data.</text>
</comment>
<evidence type="ECO:0000256" key="1">
    <source>
        <dbReference type="SAM" id="Coils"/>
    </source>
</evidence>
<evidence type="ECO:0000313" key="3">
    <source>
        <dbReference type="Proteomes" id="UP000298246"/>
    </source>
</evidence>
<proteinExistence type="predicted"/>
<sequence length="63" mass="7139">MNAQAYAEKEAIMRDLDNVVRELQQMAAELQRIKGIGAEICAGKLLRLADKYSGIRSQLQYRV</sequence>
<dbReference type="EMBL" id="MYFO01000005">
    <property type="protein sequence ID" value="TFE90138.1"/>
    <property type="molecule type" value="Genomic_DNA"/>
</dbReference>
<protein>
    <submittedName>
        <fullName evidence="2">Uncharacterized protein</fullName>
    </submittedName>
</protein>
<dbReference type="Proteomes" id="UP000298246">
    <property type="component" value="Unassembled WGS sequence"/>
</dbReference>
<dbReference type="AlphaFoldDB" id="A0A4Y8Q7S0"/>
<dbReference type="OrthoDB" id="9979102at2"/>
<name>A0A4Y8Q7S0_9BACL</name>
<organism evidence="2 3">
    <name type="scientific">Paenibacillus athensensis</name>
    <dbReference type="NCBI Taxonomy" id="1967502"/>
    <lineage>
        <taxon>Bacteria</taxon>
        <taxon>Bacillati</taxon>
        <taxon>Bacillota</taxon>
        <taxon>Bacilli</taxon>
        <taxon>Bacillales</taxon>
        <taxon>Paenibacillaceae</taxon>
        <taxon>Paenibacillus</taxon>
    </lineage>
</organism>
<evidence type="ECO:0000313" key="2">
    <source>
        <dbReference type="EMBL" id="TFE90138.1"/>
    </source>
</evidence>
<reference evidence="2 3" key="1">
    <citation type="submission" date="2017-03" db="EMBL/GenBank/DDBJ databases">
        <title>Isolation of Levoglucosan Utilizing Bacteria.</title>
        <authorList>
            <person name="Arya A.S."/>
        </authorList>
    </citation>
    <scope>NUCLEOTIDE SEQUENCE [LARGE SCALE GENOMIC DNA]</scope>
    <source>
        <strain evidence="2 3">MEC069</strain>
    </source>
</reference>
<keyword evidence="3" id="KW-1185">Reference proteome</keyword>